<dbReference type="InterPro" id="IPR024473">
    <property type="entry name" value="Transposases_IS4_N"/>
</dbReference>
<dbReference type="EMBL" id="PENI01000031">
    <property type="protein sequence ID" value="RMB81460.1"/>
    <property type="molecule type" value="Genomic_DNA"/>
</dbReference>
<comment type="caution">
    <text evidence="4">The sequence shown here is derived from an EMBL/GenBank/DDBJ whole genome shotgun (WGS) entry which is preliminary data.</text>
</comment>
<evidence type="ECO:0000256" key="1">
    <source>
        <dbReference type="SAM" id="Phobius"/>
    </source>
</evidence>
<keyword evidence="5" id="KW-1185">Reference proteome</keyword>
<dbReference type="InterPro" id="IPR047952">
    <property type="entry name" value="Transpos_IS4"/>
</dbReference>
<accession>A0A3M0HZM6</accession>
<sequence>MLTWVYPPGLVDRVVAACGRGEQRRRLLPARLVVYVVLGLALFSPASYLEVLRHLVEGLRTAGLCGTWRMPAKSSLFRARDRLGPEPLRVLFAATARPLADERTPGAFWRRLRLMAVDGTCWDVADSAGNEKAFGRPGNTRGPDRAAFPQVRMAALVELGTHAVLDAELDGCRVGELTLSARLVRSAGPGMLVLAGREFLGVPLWRAFTATGAHLLWRVSANRVLPVQERLADGSWLSRLHAGTDAKKRDPVRVRVIAYRLTGVPGAEENGYRLVTDLLDAQAYPAAELAALYHRRWEIESVLGEIKTHQRGAKVVLSSKTPDGVRQQIWAHLLVHRALRELMCRTAAARGADPDRISFTDTLRAARRSVTASPGIFSP</sequence>
<keyword evidence="1" id="KW-0812">Transmembrane</keyword>
<keyword evidence="1" id="KW-1133">Transmembrane helix</keyword>
<dbReference type="PANTHER" id="PTHR37529:SF1">
    <property type="entry name" value="TRANSPOSASE INSG FOR INSERTION SEQUENCE ELEMENT IS4-RELATED"/>
    <property type="match status" value="1"/>
</dbReference>
<protein>
    <submittedName>
        <fullName evidence="4">IS4 family transposase</fullName>
    </submittedName>
</protein>
<proteinExistence type="predicted"/>
<dbReference type="PANTHER" id="PTHR37529">
    <property type="entry name" value="TRANSPOSASE INSG FOR INSERTION SEQUENCE ELEMENT IS4-RELATED"/>
    <property type="match status" value="1"/>
</dbReference>
<dbReference type="Pfam" id="PF01609">
    <property type="entry name" value="DDE_Tnp_1"/>
    <property type="match status" value="1"/>
</dbReference>
<reference evidence="4 5" key="1">
    <citation type="submission" date="2017-11" db="EMBL/GenBank/DDBJ databases">
        <title>Draft genome of actinobacteria isolated from guarana (Paullinia cupana (Mart.) Ducke.</title>
        <authorList>
            <person name="Siqueira K.A."/>
            <person name="Liotti R.G."/>
            <person name="Mendes T.A.O."/>
            <person name="Soares M.A."/>
        </authorList>
    </citation>
    <scope>NUCLEOTIDE SEQUENCE [LARGE SCALE GENOMIC DNA]</scope>
    <source>
        <strain evidence="4 5">193</strain>
    </source>
</reference>
<dbReference type="NCBIfam" id="NF033592">
    <property type="entry name" value="transpos_IS4_1"/>
    <property type="match status" value="1"/>
</dbReference>
<dbReference type="Pfam" id="PF13006">
    <property type="entry name" value="Nterm_IS4"/>
    <property type="match status" value="1"/>
</dbReference>
<feature type="domain" description="Transposase IS4 N-terminal" evidence="3">
    <location>
        <begin position="2"/>
        <end position="93"/>
    </location>
</feature>
<dbReference type="GO" id="GO:0006313">
    <property type="term" value="P:DNA transposition"/>
    <property type="evidence" value="ECO:0007669"/>
    <property type="project" value="InterPro"/>
</dbReference>
<feature type="transmembrane region" description="Helical" evidence="1">
    <location>
        <begin position="32"/>
        <end position="49"/>
    </location>
</feature>
<dbReference type="SUPFAM" id="SSF53098">
    <property type="entry name" value="Ribonuclease H-like"/>
    <property type="match status" value="1"/>
</dbReference>
<evidence type="ECO:0000313" key="5">
    <source>
        <dbReference type="Proteomes" id="UP000270471"/>
    </source>
</evidence>
<feature type="domain" description="Transposase IS4-like" evidence="2">
    <location>
        <begin position="112"/>
        <end position="335"/>
    </location>
</feature>
<dbReference type="GO" id="GO:0003677">
    <property type="term" value="F:DNA binding"/>
    <property type="evidence" value="ECO:0007669"/>
    <property type="project" value="InterPro"/>
</dbReference>
<dbReference type="AlphaFoldDB" id="A0A3M0HZM6"/>
<organism evidence="4 5">
    <name type="scientific">Streptomyces shenzhenensis</name>
    <dbReference type="NCBI Taxonomy" id="943815"/>
    <lineage>
        <taxon>Bacteria</taxon>
        <taxon>Bacillati</taxon>
        <taxon>Actinomycetota</taxon>
        <taxon>Actinomycetes</taxon>
        <taxon>Kitasatosporales</taxon>
        <taxon>Streptomycetaceae</taxon>
        <taxon>Streptomyces</taxon>
    </lineage>
</organism>
<dbReference type="InterPro" id="IPR012337">
    <property type="entry name" value="RNaseH-like_sf"/>
</dbReference>
<evidence type="ECO:0000259" key="3">
    <source>
        <dbReference type="Pfam" id="PF13006"/>
    </source>
</evidence>
<dbReference type="InterPro" id="IPR002559">
    <property type="entry name" value="Transposase_11"/>
</dbReference>
<gene>
    <name evidence="4" type="ORF">CTZ28_35165</name>
</gene>
<dbReference type="Proteomes" id="UP000270471">
    <property type="component" value="Unassembled WGS sequence"/>
</dbReference>
<evidence type="ECO:0000313" key="4">
    <source>
        <dbReference type="EMBL" id="RMB81460.1"/>
    </source>
</evidence>
<evidence type="ECO:0000259" key="2">
    <source>
        <dbReference type="Pfam" id="PF01609"/>
    </source>
</evidence>
<keyword evidence="1" id="KW-0472">Membrane</keyword>
<name>A0A3M0HZM6_9ACTN</name>
<dbReference type="GO" id="GO:0004803">
    <property type="term" value="F:transposase activity"/>
    <property type="evidence" value="ECO:0007669"/>
    <property type="project" value="InterPro"/>
</dbReference>